<evidence type="ECO:0000313" key="4">
    <source>
        <dbReference type="Proteomes" id="UP000265703"/>
    </source>
</evidence>
<proteinExistence type="predicted"/>
<dbReference type="InterPro" id="IPR015915">
    <property type="entry name" value="Kelch-typ_b-propeller"/>
</dbReference>
<dbReference type="Proteomes" id="UP000265703">
    <property type="component" value="Unassembled WGS sequence"/>
</dbReference>
<name>A0A397TJZ2_9GLOM</name>
<dbReference type="AlphaFoldDB" id="A0A397TJZ2"/>
<keyword evidence="2" id="KW-0408">Iron</keyword>
<dbReference type="EMBL" id="QKYT01000032">
    <property type="protein sequence ID" value="RIA97256.1"/>
    <property type="molecule type" value="Genomic_DNA"/>
</dbReference>
<evidence type="ECO:0000256" key="2">
    <source>
        <dbReference type="ARBA" id="ARBA00023004"/>
    </source>
</evidence>
<organism evidence="3 4">
    <name type="scientific">Glomus cerebriforme</name>
    <dbReference type="NCBI Taxonomy" id="658196"/>
    <lineage>
        <taxon>Eukaryota</taxon>
        <taxon>Fungi</taxon>
        <taxon>Fungi incertae sedis</taxon>
        <taxon>Mucoromycota</taxon>
        <taxon>Glomeromycotina</taxon>
        <taxon>Glomeromycetes</taxon>
        <taxon>Glomerales</taxon>
        <taxon>Glomeraceae</taxon>
        <taxon>Glomus</taxon>
    </lineage>
</organism>
<dbReference type="OrthoDB" id="10250130at2759"/>
<evidence type="ECO:0000313" key="3">
    <source>
        <dbReference type="EMBL" id="RIA97256.1"/>
    </source>
</evidence>
<dbReference type="Pfam" id="PF24681">
    <property type="entry name" value="Kelch_KLHDC2_KLHL20_DRC7"/>
    <property type="match status" value="1"/>
</dbReference>
<protein>
    <recommendedName>
        <fullName evidence="5">Galactose oxidase</fullName>
    </recommendedName>
</protein>
<comment type="caution">
    <text evidence="3">The sequence shown here is derived from an EMBL/GenBank/DDBJ whole genome shotgun (WGS) entry which is preliminary data.</text>
</comment>
<dbReference type="PANTHER" id="PTHR47435:SF4">
    <property type="entry name" value="KELCH REPEAT PROTEIN (AFU_ORTHOLOGUE AFUA_5G12780)"/>
    <property type="match status" value="1"/>
</dbReference>
<evidence type="ECO:0008006" key="5">
    <source>
        <dbReference type="Google" id="ProtNLM"/>
    </source>
</evidence>
<reference evidence="3 4" key="1">
    <citation type="submission" date="2018-06" db="EMBL/GenBank/DDBJ databases">
        <title>Comparative genomics reveals the genomic features of Rhizophagus irregularis, R. cerebriforme, R. diaphanum and Gigaspora rosea, and their symbiotic lifestyle signature.</title>
        <authorList>
            <person name="Morin E."/>
            <person name="San Clemente H."/>
            <person name="Chen E.C.H."/>
            <person name="De La Providencia I."/>
            <person name="Hainaut M."/>
            <person name="Kuo A."/>
            <person name="Kohler A."/>
            <person name="Murat C."/>
            <person name="Tang N."/>
            <person name="Roy S."/>
            <person name="Loubradou J."/>
            <person name="Henrissat B."/>
            <person name="Grigoriev I.V."/>
            <person name="Corradi N."/>
            <person name="Roux C."/>
            <person name="Martin F.M."/>
        </authorList>
    </citation>
    <scope>NUCLEOTIDE SEQUENCE [LARGE SCALE GENOMIC DNA]</scope>
    <source>
        <strain evidence="3 4">DAOM 227022</strain>
    </source>
</reference>
<sequence length="359" mass="42144">MDNMLYICDLRNLSWTCRLLYNVTRKYHFGVVSPVWKPAEISNIDIPISYYRHGVWSKDNDTFYLPIFHKHNPICCVLDLTNKPIKWIYKPLTIESSSKHQYEPVKYFAAAAIKNFIYIFGGENIDKDTITNIFYELNTYTFVLRVLNASNEKNIPNPRMMHTLDVIDNHRLAMFGGRSLIINENKKFVFDSKDFAMYDIKTETWTSYVQEFNIPYRRSLPSSHLTNGKLYIYGGQEYKCLSNSSQIHDDEDISIFDFRKEKWYKLLNPSIEKKISKVLLPTDWILTTSTDQNLSLGKRMYAAMFTMNNRIAIFGGSQIEVLTIFWKGWNFHEGLFLIGKDKREGKLIMGWVEDDAQII</sequence>
<dbReference type="PANTHER" id="PTHR47435">
    <property type="entry name" value="KELCH REPEAT PROTEIN (AFU_ORTHOLOGUE AFUA_5G12780)"/>
    <property type="match status" value="1"/>
</dbReference>
<evidence type="ECO:0000256" key="1">
    <source>
        <dbReference type="ARBA" id="ARBA00022737"/>
    </source>
</evidence>
<dbReference type="Gene3D" id="2.120.10.80">
    <property type="entry name" value="Kelch-type beta propeller"/>
    <property type="match status" value="1"/>
</dbReference>
<gene>
    <name evidence="3" type="ORF">C1645_752880</name>
</gene>
<dbReference type="SUPFAM" id="SSF117281">
    <property type="entry name" value="Kelch motif"/>
    <property type="match status" value="1"/>
</dbReference>
<keyword evidence="4" id="KW-1185">Reference proteome</keyword>
<keyword evidence="1" id="KW-0677">Repeat</keyword>
<accession>A0A397TJZ2</accession>
<dbReference type="GO" id="GO:0019760">
    <property type="term" value="P:glucosinolate metabolic process"/>
    <property type="evidence" value="ECO:0007669"/>
    <property type="project" value="UniProtKB-ARBA"/>
</dbReference>